<dbReference type="InterPro" id="IPR051611">
    <property type="entry name" value="ECF_transporter_component"/>
</dbReference>
<evidence type="ECO:0000256" key="4">
    <source>
        <dbReference type="ARBA" id="ARBA00022989"/>
    </source>
</evidence>
<accession>A0A644W585</accession>
<evidence type="ECO:0000313" key="7">
    <source>
        <dbReference type="EMBL" id="MPL98727.1"/>
    </source>
</evidence>
<feature type="transmembrane region" description="Helical" evidence="6">
    <location>
        <begin position="116"/>
        <end position="139"/>
    </location>
</feature>
<dbReference type="EMBL" id="VSSQ01000625">
    <property type="protein sequence ID" value="MPL98727.1"/>
    <property type="molecule type" value="Genomic_DNA"/>
</dbReference>
<comment type="caution">
    <text evidence="7">The sequence shown here is derived from an EMBL/GenBank/DDBJ whole genome shotgun (WGS) entry which is preliminary data.</text>
</comment>
<evidence type="ECO:0000256" key="1">
    <source>
        <dbReference type="ARBA" id="ARBA00004651"/>
    </source>
</evidence>
<sequence length="265" mass="30293">MTDIRSKIEQIYSLEQLSAQNSCVHGLHPLAKICSTILYIVCILSFDRYAFFEILPYAFYPLLLIFLAKVPIGMIFKRVIIALPFCLFAGVSNVFLDTAPVMQFGEFSFTFGMLSLFTIVLRTLLCVSAVLILVAVTPFDELTEELRRMHLPNIFITLLEMTYRYIGVLAEEAATMFIGYRLRSRTGSGLEMKDMGSFIGQLLLRSFDRADRVYQAMKCRGYALRNFSHAQNNLDKHDWCFILLTGGIFLLLRWGASQYVAGRFF</sequence>
<dbReference type="AlphaFoldDB" id="A0A644W585"/>
<dbReference type="InterPro" id="IPR003339">
    <property type="entry name" value="ABC/ECF_trnsptr_transmembrane"/>
</dbReference>
<dbReference type="GO" id="GO:0043190">
    <property type="term" value="C:ATP-binding cassette (ABC) transporter complex"/>
    <property type="evidence" value="ECO:0007669"/>
    <property type="project" value="InterPro"/>
</dbReference>
<dbReference type="GO" id="GO:0006824">
    <property type="term" value="P:cobalt ion transport"/>
    <property type="evidence" value="ECO:0007669"/>
    <property type="project" value="InterPro"/>
</dbReference>
<gene>
    <name evidence="7" type="primary">ecfT_17</name>
    <name evidence="7" type="ORF">SDC9_44934</name>
</gene>
<evidence type="ECO:0000256" key="5">
    <source>
        <dbReference type="ARBA" id="ARBA00023136"/>
    </source>
</evidence>
<protein>
    <submittedName>
        <fullName evidence="7">Energy-coupling factor transporter transmembrane protein EcfT</fullName>
    </submittedName>
</protein>
<evidence type="ECO:0000256" key="2">
    <source>
        <dbReference type="ARBA" id="ARBA00022475"/>
    </source>
</evidence>
<feature type="transmembrane region" description="Helical" evidence="6">
    <location>
        <begin position="239"/>
        <end position="256"/>
    </location>
</feature>
<evidence type="ECO:0000256" key="3">
    <source>
        <dbReference type="ARBA" id="ARBA00022692"/>
    </source>
</evidence>
<dbReference type="InterPro" id="IPR012809">
    <property type="entry name" value="ECF_CbiQ"/>
</dbReference>
<reference evidence="7" key="1">
    <citation type="submission" date="2019-08" db="EMBL/GenBank/DDBJ databases">
        <authorList>
            <person name="Kucharzyk K."/>
            <person name="Murdoch R.W."/>
            <person name="Higgins S."/>
            <person name="Loffler F."/>
        </authorList>
    </citation>
    <scope>NUCLEOTIDE SEQUENCE</scope>
</reference>
<dbReference type="CDD" id="cd16914">
    <property type="entry name" value="EcfT"/>
    <property type="match status" value="1"/>
</dbReference>
<feature type="transmembrane region" description="Helical" evidence="6">
    <location>
        <begin position="54"/>
        <end position="72"/>
    </location>
</feature>
<name>A0A644W585_9ZZZZ</name>
<proteinExistence type="predicted"/>
<keyword evidence="5 6" id="KW-0472">Membrane</keyword>
<organism evidence="7">
    <name type="scientific">bioreactor metagenome</name>
    <dbReference type="NCBI Taxonomy" id="1076179"/>
    <lineage>
        <taxon>unclassified sequences</taxon>
        <taxon>metagenomes</taxon>
        <taxon>ecological metagenomes</taxon>
    </lineage>
</organism>
<evidence type="ECO:0000256" key="6">
    <source>
        <dbReference type="SAM" id="Phobius"/>
    </source>
</evidence>
<dbReference type="Pfam" id="PF02361">
    <property type="entry name" value="CbiQ"/>
    <property type="match status" value="1"/>
</dbReference>
<dbReference type="PANTHER" id="PTHR34857">
    <property type="entry name" value="SLL0384 PROTEIN"/>
    <property type="match status" value="1"/>
</dbReference>
<keyword evidence="2" id="KW-1003">Cell membrane</keyword>
<feature type="transmembrane region" description="Helical" evidence="6">
    <location>
        <begin position="79"/>
        <end position="96"/>
    </location>
</feature>
<dbReference type="NCBIfam" id="TIGR02454">
    <property type="entry name" value="ECF_T_CbiQ"/>
    <property type="match status" value="1"/>
</dbReference>
<dbReference type="PANTHER" id="PTHR34857:SF2">
    <property type="entry name" value="SLL0384 PROTEIN"/>
    <property type="match status" value="1"/>
</dbReference>
<keyword evidence="3 6" id="KW-0812">Transmembrane</keyword>
<comment type="subcellular location">
    <subcellularLocation>
        <location evidence="1">Cell membrane</location>
        <topology evidence="1">Multi-pass membrane protein</topology>
    </subcellularLocation>
</comment>
<keyword evidence="4 6" id="KW-1133">Transmembrane helix</keyword>